<evidence type="ECO:0000256" key="3">
    <source>
        <dbReference type="ARBA" id="ARBA00022801"/>
    </source>
</evidence>
<keyword evidence="6" id="KW-0961">Cell wall biogenesis/degradation</keyword>
<feature type="region of interest" description="Disordered" evidence="10">
    <location>
        <begin position="38"/>
        <end position="122"/>
    </location>
</feature>
<keyword evidence="4" id="KW-0133">Cell shape</keyword>
<dbReference type="AlphaFoldDB" id="A0A2N0X7M7"/>
<evidence type="ECO:0000256" key="11">
    <source>
        <dbReference type="SAM" id="Phobius"/>
    </source>
</evidence>
<evidence type="ECO:0000256" key="9">
    <source>
        <dbReference type="RuleBase" id="RU004016"/>
    </source>
</evidence>
<evidence type="ECO:0000256" key="7">
    <source>
        <dbReference type="PIRSR" id="PIRSR618044-1"/>
    </source>
</evidence>
<accession>A0A2N0X7M7</accession>
<dbReference type="Gene3D" id="3.40.710.10">
    <property type="entry name" value="DD-peptidase/beta-lactamase superfamily"/>
    <property type="match status" value="1"/>
</dbReference>
<evidence type="ECO:0000256" key="2">
    <source>
        <dbReference type="ARBA" id="ARBA00022729"/>
    </source>
</evidence>
<protein>
    <submittedName>
        <fullName evidence="13">D-alanyl-D-alanine carboxypeptidase</fullName>
    </submittedName>
</protein>
<dbReference type="STRING" id="1121365.GCA_000375365_01200"/>
<keyword evidence="3" id="KW-0378">Hydrolase</keyword>
<evidence type="ECO:0000256" key="4">
    <source>
        <dbReference type="ARBA" id="ARBA00022960"/>
    </source>
</evidence>
<sequence length="456" mass="46839">MFNPAPRRLLAATAALAPLSLGSLGFLGVPASAQLLPPPSPVAPPAQPGAQAPGVAAPPAAPGVPDASADHADDLEGAEATPTPTRTAAPDTNACPHALRPGEPTTTSEALAPGQQAPTPPPVTYQGPCGVTAAPGYRVPADLTASAWTVFDLDSGRVVAQKDPHGRYRPASVIKVLLALVALRDLDYHAVIPVSERAAGMEGSAVGIGATGRYTTEDLLHGLLLASGNDAAQALAEALGGDQVALRKVNELAAQIGTVDTRVGSVTGLDAAGQMTSATDLARIYRYAWTNPTFARIVNTEFWNLPGYDEHPGYEVWNDNGLFLNDPDGIGGKTGYTDDANHTFVGALDRNGRRLAAVILDTTIDQGRPWEQAQRLLDAAYALPPQAGIGSLDDPVNTGATPSGSPTEPHAAPSPGAEDGGRDSSPQDGVLVGSVVAGVVLASALALTVWTLRRRR</sequence>
<dbReference type="Proteomes" id="UP000233249">
    <property type="component" value="Unassembled WGS sequence"/>
</dbReference>
<comment type="caution">
    <text evidence="13">The sequence shown here is derived from an EMBL/GenBank/DDBJ whole genome shotgun (WGS) entry which is preliminary data.</text>
</comment>
<evidence type="ECO:0000256" key="6">
    <source>
        <dbReference type="ARBA" id="ARBA00023316"/>
    </source>
</evidence>
<feature type="domain" description="Peptidase S11 D-alanyl-D-alanine carboxypeptidase A N-terminal" evidence="12">
    <location>
        <begin position="141"/>
        <end position="362"/>
    </location>
</feature>
<evidence type="ECO:0000313" key="13">
    <source>
        <dbReference type="EMBL" id="PKF68715.1"/>
    </source>
</evidence>
<feature type="region of interest" description="Disordered" evidence="10">
    <location>
        <begin position="388"/>
        <end position="429"/>
    </location>
</feature>
<dbReference type="RefSeq" id="WP_101173573.1">
    <property type="nucleotide sequence ID" value="NZ_JAKRKB010000003.1"/>
</dbReference>
<dbReference type="GO" id="GO:0008360">
    <property type="term" value="P:regulation of cell shape"/>
    <property type="evidence" value="ECO:0007669"/>
    <property type="project" value="UniProtKB-KW"/>
</dbReference>
<dbReference type="InterPro" id="IPR012338">
    <property type="entry name" value="Beta-lactam/transpept-like"/>
</dbReference>
<dbReference type="Pfam" id="PF00768">
    <property type="entry name" value="Peptidase_S11"/>
    <property type="match status" value="1"/>
</dbReference>
<dbReference type="InterPro" id="IPR001967">
    <property type="entry name" value="Peptidase_S11_N"/>
</dbReference>
<feature type="compositionally biased region" description="Low complexity" evidence="10">
    <location>
        <begin position="78"/>
        <end position="94"/>
    </location>
</feature>
<feature type="compositionally biased region" description="Pro residues" evidence="10">
    <location>
        <begin position="38"/>
        <end position="47"/>
    </location>
</feature>
<evidence type="ECO:0000256" key="5">
    <source>
        <dbReference type="ARBA" id="ARBA00022984"/>
    </source>
</evidence>
<gene>
    <name evidence="13" type="ORF">CXB45_05625</name>
</gene>
<keyword evidence="13" id="KW-0121">Carboxypeptidase</keyword>
<feature type="transmembrane region" description="Helical" evidence="11">
    <location>
        <begin position="430"/>
        <end position="452"/>
    </location>
</feature>
<dbReference type="EMBL" id="PJAF01000013">
    <property type="protein sequence ID" value="PKF68715.1"/>
    <property type="molecule type" value="Genomic_DNA"/>
</dbReference>
<dbReference type="PANTHER" id="PTHR21581:SF33">
    <property type="entry name" value="D-ALANYL-D-ALANINE CARBOXYPEPTIDASE DACB"/>
    <property type="match status" value="1"/>
</dbReference>
<proteinExistence type="inferred from homology"/>
<dbReference type="GO" id="GO:0009002">
    <property type="term" value="F:serine-type D-Ala-D-Ala carboxypeptidase activity"/>
    <property type="evidence" value="ECO:0007669"/>
    <property type="project" value="InterPro"/>
</dbReference>
<dbReference type="PRINTS" id="PR00725">
    <property type="entry name" value="DADACBPTASE1"/>
</dbReference>
<dbReference type="GO" id="GO:0006508">
    <property type="term" value="P:proteolysis"/>
    <property type="evidence" value="ECO:0007669"/>
    <property type="project" value="InterPro"/>
</dbReference>
<dbReference type="OrthoDB" id="3663940at2"/>
<dbReference type="SUPFAM" id="SSF56601">
    <property type="entry name" value="beta-lactamase/transpeptidase-like"/>
    <property type="match status" value="1"/>
</dbReference>
<feature type="binding site" evidence="8">
    <location>
        <position position="333"/>
    </location>
    <ligand>
        <name>substrate</name>
    </ligand>
</feature>
<feature type="active site" description="Acyl-ester intermediate" evidence="7">
    <location>
        <position position="172"/>
    </location>
</feature>
<keyword evidence="11" id="KW-0472">Membrane</keyword>
<name>A0A2N0X7M7_9CORY</name>
<feature type="active site" description="Proton acceptor" evidence="7">
    <location>
        <position position="175"/>
    </location>
</feature>
<evidence type="ECO:0000313" key="14">
    <source>
        <dbReference type="Proteomes" id="UP000233249"/>
    </source>
</evidence>
<evidence type="ECO:0000256" key="8">
    <source>
        <dbReference type="PIRSR" id="PIRSR618044-2"/>
    </source>
</evidence>
<evidence type="ECO:0000256" key="10">
    <source>
        <dbReference type="SAM" id="MobiDB-lite"/>
    </source>
</evidence>
<dbReference type="GO" id="GO:0009252">
    <property type="term" value="P:peptidoglycan biosynthetic process"/>
    <property type="evidence" value="ECO:0007669"/>
    <property type="project" value="UniProtKB-KW"/>
</dbReference>
<comment type="similarity">
    <text evidence="1 9">Belongs to the peptidase S11 family.</text>
</comment>
<dbReference type="PANTHER" id="PTHR21581">
    <property type="entry name" value="D-ALANYL-D-ALANINE CARBOXYPEPTIDASE"/>
    <property type="match status" value="1"/>
</dbReference>
<evidence type="ECO:0000259" key="12">
    <source>
        <dbReference type="Pfam" id="PF00768"/>
    </source>
</evidence>
<keyword evidence="11" id="KW-0812">Transmembrane</keyword>
<evidence type="ECO:0000256" key="1">
    <source>
        <dbReference type="ARBA" id="ARBA00007164"/>
    </source>
</evidence>
<reference evidence="13 14" key="1">
    <citation type="submission" date="2017-12" db="EMBL/GenBank/DDBJ databases">
        <title>Corynebacterium mastitidis 16-1433 Genome.</title>
        <authorList>
            <person name="Gulvik C.A."/>
        </authorList>
    </citation>
    <scope>NUCLEOTIDE SEQUENCE [LARGE SCALE GENOMIC DNA]</scope>
    <source>
        <strain evidence="13 14">16-1433</strain>
    </source>
</reference>
<feature type="compositionally biased region" description="Low complexity" evidence="10">
    <location>
        <begin position="48"/>
        <end position="67"/>
    </location>
</feature>
<dbReference type="GO" id="GO:0071555">
    <property type="term" value="P:cell wall organization"/>
    <property type="evidence" value="ECO:0007669"/>
    <property type="project" value="UniProtKB-KW"/>
</dbReference>
<dbReference type="InterPro" id="IPR018044">
    <property type="entry name" value="Peptidase_S11"/>
</dbReference>
<keyword evidence="5" id="KW-0573">Peptidoglycan synthesis</keyword>
<keyword evidence="13" id="KW-0645">Protease</keyword>
<keyword evidence="11" id="KW-1133">Transmembrane helix</keyword>
<keyword evidence="2" id="KW-0732">Signal</keyword>
<organism evidence="13 14">
    <name type="scientific">Corynebacterium mastitidis</name>
    <dbReference type="NCBI Taxonomy" id="161890"/>
    <lineage>
        <taxon>Bacteria</taxon>
        <taxon>Bacillati</taxon>
        <taxon>Actinomycetota</taxon>
        <taxon>Actinomycetes</taxon>
        <taxon>Mycobacteriales</taxon>
        <taxon>Corynebacteriaceae</taxon>
        <taxon>Corynebacterium</taxon>
    </lineage>
</organism>
<feature type="active site" evidence="7">
    <location>
        <position position="227"/>
    </location>
</feature>